<comment type="caution">
    <text evidence="1">The sequence shown here is derived from an EMBL/GenBank/DDBJ whole genome shotgun (WGS) entry which is preliminary data.</text>
</comment>
<evidence type="ECO:0008006" key="3">
    <source>
        <dbReference type="Google" id="ProtNLM"/>
    </source>
</evidence>
<sequence length="203" mass="22421">MRSVFMRLWESVSNDQLKGYCPHHGFSELHQLDTFYNSLNSIDQDSLNSAAGGNFLDKMPRECLKIIESKSKVIRPPEGHKIKLTLLGFLPFPGILMQIGSRVGGQRGLGGWSRSREGQTISIEEITSIKTEETISTKLVMNIPKEVLGFSDMIASGNPTPCFDPIVSTASPTLTPFGDSDFLLFEEADSFLALEDDPTSSEF</sequence>
<proteinExistence type="predicted"/>
<name>A0ABQ5IJ48_9ASTR</name>
<accession>A0ABQ5IJ48</accession>
<evidence type="ECO:0000313" key="2">
    <source>
        <dbReference type="Proteomes" id="UP001151760"/>
    </source>
</evidence>
<keyword evidence="2" id="KW-1185">Reference proteome</keyword>
<organism evidence="1 2">
    <name type="scientific">Tanacetum coccineum</name>
    <dbReference type="NCBI Taxonomy" id="301880"/>
    <lineage>
        <taxon>Eukaryota</taxon>
        <taxon>Viridiplantae</taxon>
        <taxon>Streptophyta</taxon>
        <taxon>Embryophyta</taxon>
        <taxon>Tracheophyta</taxon>
        <taxon>Spermatophyta</taxon>
        <taxon>Magnoliopsida</taxon>
        <taxon>eudicotyledons</taxon>
        <taxon>Gunneridae</taxon>
        <taxon>Pentapetalae</taxon>
        <taxon>asterids</taxon>
        <taxon>campanulids</taxon>
        <taxon>Asterales</taxon>
        <taxon>Asteraceae</taxon>
        <taxon>Asteroideae</taxon>
        <taxon>Anthemideae</taxon>
        <taxon>Anthemidinae</taxon>
        <taxon>Tanacetum</taxon>
    </lineage>
</organism>
<reference evidence="1" key="1">
    <citation type="journal article" date="2022" name="Int. J. Mol. Sci.">
        <title>Draft Genome of Tanacetum Coccineum: Genomic Comparison of Closely Related Tanacetum-Family Plants.</title>
        <authorList>
            <person name="Yamashiro T."/>
            <person name="Shiraishi A."/>
            <person name="Nakayama K."/>
            <person name="Satake H."/>
        </authorList>
    </citation>
    <scope>NUCLEOTIDE SEQUENCE</scope>
</reference>
<reference evidence="1" key="2">
    <citation type="submission" date="2022-01" db="EMBL/GenBank/DDBJ databases">
        <authorList>
            <person name="Yamashiro T."/>
            <person name="Shiraishi A."/>
            <person name="Satake H."/>
            <person name="Nakayama K."/>
        </authorList>
    </citation>
    <scope>NUCLEOTIDE SEQUENCE</scope>
</reference>
<evidence type="ECO:0000313" key="1">
    <source>
        <dbReference type="EMBL" id="GJT99719.1"/>
    </source>
</evidence>
<dbReference type="EMBL" id="BQNB010020796">
    <property type="protein sequence ID" value="GJT99719.1"/>
    <property type="molecule type" value="Genomic_DNA"/>
</dbReference>
<protein>
    <recommendedName>
        <fullName evidence="3">Reverse transcriptase domain-containing protein</fullName>
    </recommendedName>
</protein>
<gene>
    <name evidence="1" type="ORF">Tco_1110058</name>
</gene>
<dbReference type="Proteomes" id="UP001151760">
    <property type="component" value="Unassembled WGS sequence"/>
</dbReference>